<evidence type="ECO:0000313" key="2">
    <source>
        <dbReference type="EMBL" id="KAF2832637.1"/>
    </source>
</evidence>
<accession>A0A6A7AIX8</accession>
<dbReference type="Pfam" id="PF13013">
    <property type="entry name" value="F-box-like_2"/>
    <property type="match status" value="1"/>
</dbReference>
<proteinExistence type="predicted"/>
<organism evidence="2 3">
    <name type="scientific">Ophiobolus disseminans</name>
    <dbReference type="NCBI Taxonomy" id="1469910"/>
    <lineage>
        <taxon>Eukaryota</taxon>
        <taxon>Fungi</taxon>
        <taxon>Dikarya</taxon>
        <taxon>Ascomycota</taxon>
        <taxon>Pezizomycotina</taxon>
        <taxon>Dothideomycetes</taxon>
        <taxon>Pleosporomycetidae</taxon>
        <taxon>Pleosporales</taxon>
        <taxon>Pleosporineae</taxon>
        <taxon>Phaeosphaeriaceae</taxon>
        <taxon>Ophiobolus</taxon>
    </lineage>
</organism>
<gene>
    <name evidence="2" type="ORF">CC86DRAFT_425196</name>
</gene>
<reference evidence="2" key="1">
    <citation type="journal article" date="2020" name="Stud. Mycol.">
        <title>101 Dothideomycetes genomes: a test case for predicting lifestyles and emergence of pathogens.</title>
        <authorList>
            <person name="Haridas S."/>
            <person name="Albert R."/>
            <person name="Binder M."/>
            <person name="Bloem J."/>
            <person name="Labutti K."/>
            <person name="Salamov A."/>
            <person name="Andreopoulos B."/>
            <person name="Baker S."/>
            <person name="Barry K."/>
            <person name="Bills G."/>
            <person name="Bluhm B."/>
            <person name="Cannon C."/>
            <person name="Castanera R."/>
            <person name="Culley D."/>
            <person name="Daum C."/>
            <person name="Ezra D."/>
            <person name="Gonzalez J."/>
            <person name="Henrissat B."/>
            <person name="Kuo A."/>
            <person name="Liang C."/>
            <person name="Lipzen A."/>
            <person name="Lutzoni F."/>
            <person name="Magnuson J."/>
            <person name="Mondo S."/>
            <person name="Nolan M."/>
            <person name="Ohm R."/>
            <person name="Pangilinan J."/>
            <person name="Park H.-J."/>
            <person name="Ramirez L."/>
            <person name="Alfaro M."/>
            <person name="Sun H."/>
            <person name="Tritt A."/>
            <person name="Yoshinaga Y."/>
            <person name="Zwiers L.-H."/>
            <person name="Turgeon B."/>
            <person name="Goodwin S."/>
            <person name="Spatafora J."/>
            <person name="Crous P."/>
            <person name="Grigoriev I."/>
        </authorList>
    </citation>
    <scope>NUCLEOTIDE SEQUENCE</scope>
    <source>
        <strain evidence="2">CBS 113818</strain>
    </source>
</reference>
<evidence type="ECO:0000259" key="1">
    <source>
        <dbReference type="Pfam" id="PF13013"/>
    </source>
</evidence>
<dbReference type="EMBL" id="MU006217">
    <property type="protein sequence ID" value="KAF2832637.1"/>
    <property type="molecule type" value="Genomic_DNA"/>
</dbReference>
<keyword evidence="3" id="KW-1185">Reference proteome</keyword>
<dbReference type="AlphaFoldDB" id="A0A6A7AIX8"/>
<evidence type="ECO:0000313" key="3">
    <source>
        <dbReference type="Proteomes" id="UP000799424"/>
    </source>
</evidence>
<sequence>MAGVAVTVSGGTLSRQSLSVLDLPGELRNRIYEHAIATNKSWPPTLYHNPHSTVAFSARHSNLPFLGLAQANEQLRKEFKPLHARLVKPFTHFWTLGEYLETFPLPDAALSDRIASIRKGLSDIKVVTQAAGVDILPALQADWGNMPFQLVKDCSDGDRNPSDMTHWLISRMRFAASDEYADYVQGNSFLWDGMLSSMTVVRRGIGKFRHGNEGNLKNVQIMFNDATFVNKDADWVEKIKKEILGQFAKMLGACILRLNSAVKSASMSFLPLVDASLNKKWSSLPSLLVRAQSVGRLAR</sequence>
<protein>
    <recommendedName>
        <fullName evidence="1">F-box domain-containing protein</fullName>
    </recommendedName>
</protein>
<dbReference type="Proteomes" id="UP000799424">
    <property type="component" value="Unassembled WGS sequence"/>
</dbReference>
<dbReference type="OrthoDB" id="4133832at2759"/>
<name>A0A6A7AIX8_9PLEO</name>
<dbReference type="InterPro" id="IPR001810">
    <property type="entry name" value="F-box_dom"/>
</dbReference>
<feature type="domain" description="F-box" evidence="1">
    <location>
        <begin position="14"/>
        <end position="86"/>
    </location>
</feature>